<dbReference type="EMBL" id="CP023693">
    <property type="protein sequence ID" value="QEV31161.1"/>
    <property type="molecule type" value="Genomic_DNA"/>
</dbReference>
<dbReference type="GeneID" id="95452621"/>
<sequence length="84" mass="8695">MDRSGLIEAVTRKVADGDAPSAEQIGRIVDAVFGTVEDAGAIAEALKEGVTVTLLGFGSFHDEDGEVGLRPGKALDEFVHGRVG</sequence>
<dbReference type="Proteomes" id="UP000326029">
    <property type="component" value="Chromosome"/>
</dbReference>
<keyword evidence="3" id="KW-1185">Reference proteome</keyword>
<dbReference type="AlphaFoldDB" id="A0AAV4KFY2"/>
<keyword evidence="2" id="KW-0238">DNA-binding</keyword>
<organism evidence="1 4">
    <name type="scientific">Streptomyces cinereoruber</name>
    <dbReference type="NCBI Taxonomy" id="67260"/>
    <lineage>
        <taxon>Bacteria</taxon>
        <taxon>Bacillati</taxon>
        <taxon>Actinomycetota</taxon>
        <taxon>Actinomycetes</taxon>
        <taxon>Kitasatosporales</taxon>
        <taxon>Streptomycetaceae</taxon>
        <taxon>Streptomyces</taxon>
    </lineage>
</organism>
<reference evidence="1 4" key="1">
    <citation type="journal article" date="2014" name="Int. J. Syst. Evol. Microbiol.">
        <title>Complete genome sequence of Corynebacterium casei LMG S-19264T (=DSM 44701T), isolated from a smear-ripened cheese.</title>
        <authorList>
            <consortium name="US DOE Joint Genome Institute (JGI-PGF)"/>
            <person name="Walter F."/>
            <person name="Albersmeier A."/>
            <person name="Kalinowski J."/>
            <person name="Ruckert C."/>
        </authorList>
    </citation>
    <scope>NUCLEOTIDE SEQUENCE [LARGE SCALE GENOMIC DNA]</scope>
    <source>
        <strain evidence="1 4">JCM 4205</strain>
    </source>
</reference>
<dbReference type="SUPFAM" id="SSF47729">
    <property type="entry name" value="IHF-like DNA-binding proteins"/>
    <property type="match status" value="1"/>
</dbReference>
<dbReference type="Proteomes" id="UP000642014">
    <property type="component" value="Unassembled WGS sequence"/>
</dbReference>
<accession>A0AAV4KFY2</accession>
<evidence type="ECO:0000313" key="2">
    <source>
        <dbReference type="EMBL" id="QEV31161.1"/>
    </source>
</evidence>
<reference evidence="1" key="3">
    <citation type="submission" date="2023-08" db="EMBL/GenBank/DDBJ databases">
        <authorList>
            <person name="Sun Q."/>
            <person name="Ohkuma M."/>
        </authorList>
    </citation>
    <scope>NUCLEOTIDE SEQUENCE</scope>
    <source>
        <strain evidence="1">JCM 4205</strain>
    </source>
</reference>
<evidence type="ECO:0000313" key="3">
    <source>
        <dbReference type="Proteomes" id="UP000326029"/>
    </source>
</evidence>
<name>A0AAV4KFY2_9ACTN</name>
<evidence type="ECO:0000313" key="1">
    <source>
        <dbReference type="EMBL" id="GGR18749.1"/>
    </source>
</evidence>
<dbReference type="InterPro" id="IPR010992">
    <property type="entry name" value="IHF-like_DNA-bd_dom_sf"/>
</dbReference>
<protein>
    <submittedName>
        <fullName evidence="2">DNA-binding protein</fullName>
    </submittedName>
</protein>
<evidence type="ECO:0000313" key="4">
    <source>
        <dbReference type="Proteomes" id="UP000642014"/>
    </source>
</evidence>
<dbReference type="RefSeq" id="WP_062761176.1">
    <property type="nucleotide sequence ID" value="NZ_BMSJ01000003.1"/>
</dbReference>
<reference evidence="2 3" key="2">
    <citation type="submission" date="2017-09" db="EMBL/GenBank/DDBJ databases">
        <authorList>
            <person name="Lee N."/>
            <person name="Cho B.-K."/>
        </authorList>
    </citation>
    <scope>NUCLEOTIDE SEQUENCE [LARGE SCALE GENOMIC DNA]</scope>
    <source>
        <strain evidence="2 3">ATCC 19740</strain>
    </source>
</reference>
<gene>
    <name evidence="2" type="ORF">CP977_02410</name>
    <name evidence="1" type="ORF">GCM10010497_21010</name>
</gene>
<dbReference type="GO" id="GO:0003677">
    <property type="term" value="F:DNA binding"/>
    <property type="evidence" value="ECO:0007669"/>
    <property type="project" value="UniProtKB-KW"/>
</dbReference>
<dbReference type="EMBL" id="BMSJ01000003">
    <property type="protein sequence ID" value="GGR18749.1"/>
    <property type="molecule type" value="Genomic_DNA"/>
</dbReference>
<proteinExistence type="predicted"/>